<proteinExistence type="predicted"/>
<organism evidence="1 2">
    <name type="scientific">Armillaria solidipes</name>
    <dbReference type="NCBI Taxonomy" id="1076256"/>
    <lineage>
        <taxon>Eukaryota</taxon>
        <taxon>Fungi</taxon>
        <taxon>Dikarya</taxon>
        <taxon>Basidiomycota</taxon>
        <taxon>Agaricomycotina</taxon>
        <taxon>Agaricomycetes</taxon>
        <taxon>Agaricomycetidae</taxon>
        <taxon>Agaricales</taxon>
        <taxon>Marasmiineae</taxon>
        <taxon>Physalacriaceae</taxon>
        <taxon>Armillaria</taxon>
    </lineage>
</organism>
<dbReference type="Proteomes" id="UP000218334">
    <property type="component" value="Unassembled WGS sequence"/>
</dbReference>
<dbReference type="EMBL" id="KZ293500">
    <property type="protein sequence ID" value="PBK59626.1"/>
    <property type="molecule type" value="Genomic_DNA"/>
</dbReference>
<keyword evidence="2" id="KW-1185">Reference proteome</keyword>
<evidence type="ECO:0000313" key="1">
    <source>
        <dbReference type="EMBL" id="PBK59626.1"/>
    </source>
</evidence>
<evidence type="ECO:0008006" key="3">
    <source>
        <dbReference type="Google" id="ProtNLM"/>
    </source>
</evidence>
<reference evidence="2" key="1">
    <citation type="journal article" date="2017" name="Nat. Ecol. Evol.">
        <title>Genome expansion and lineage-specific genetic innovations in the forest pathogenic fungi Armillaria.</title>
        <authorList>
            <person name="Sipos G."/>
            <person name="Prasanna A.N."/>
            <person name="Walter M.C."/>
            <person name="O'Connor E."/>
            <person name="Balint B."/>
            <person name="Krizsan K."/>
            <person name="Kiss B."/>
            <person name="Hess J."/>
            <person name="Varga T."/>
            <person name="Slot J."/>
            <person name="Riley R."/>
            <person name="Boka B."/>
            <person name="Rigling D."/>
            <person name="Barry K."/>
            <person name="Lee J."/>
            <person name="Mihaltcheva S."/>
            <person name="LaButti K."/>
            <person name="Lipzen A."/>
            <person name="Waldron R."/>
            <person name="Moloney N.M."/>
            <person name="Sperisen C."/>
            <person name="Kredics L."/>
            <person name="Vagvoelgyi C."/>
            <person name="Patrignani A."/>
            <person name="Fitzpatrick D."/>
            <person name="Nagy I."/>
            <person name="Doyle S."/>
            <person name="Anderson J.B."/>
            <person name="Grigoriev I.V."/>
            <person name="Gueldener U."/>
            <person name="Muensterkoetter M."/>
            <person name="Nagy L.G."/>
        </authorList>
    </citation>
    <scope>NUCLEOTIDE SEQUENCE [LARGE SCALE GENOMIC DNA]</scope>
    <source>
        <strain evidence="2">28-4</strain>
    </source>
</reference>
<evidence type="ECO:0000313" key="2">
    <source>
        <dbReference type="Proteomes" id="UP000218334"/>
    </source>
</evidence>
<dbReference type="PANTHER" id="PTHR38926:SF5">
    <property type="entry name" value="F-BOX AND LEUCINE-RICH REPEAT PROTEIN 6"/>
    <property type="match status" value="1"/>
</dbReference>
<sequence>MSDNSTVAALLVELWTKIFRATKDAEEGSLLVGNARDTPYVISQVCADWRDIILEACPDVWADMKVVMGRGDGGLGLKAWDALVLAAMERSGSHLLDIEFYGIEQDPSDYDSVHCFQYLLGEDIVAFSAAGSLGRLAFTGLGTNANLKFPARNITHFLDIRLHVRSDIHDDVVWLLASASSLKSLELLYSDIFIHSNQIPHPTMFSSVSYFRTTNLRTLNAVSMPNLETLAVEPARVGSSNIHETELHINTLSAVCDMVRHSGCYVSLCTIKMYNVPLYSISNLVRLVPWIKVMCFGFTRWSGEYNGAWDSLLANLTASTVDIRGIRRLRWMQDLSSLSLTIETHAPHRSMEARVPANLGSPFEFLIEFKYGAERMPEMSKEFQDRLDFCQQLDSSYKNRRGQAEASFIWAECDTKQKHVGPPLTGRGGCGARTIARTPPAISRLPVELWTNIFLCTKEGPDRSFQIGNIAETGYHIAAVCREWREIIVAGCPALWANLTVDFEHSSHNTGHRLLSPLSLVLKRSATHPLDVLFKSSGREEYSEVSVVVLASLIGHSSRWRSADLQLNPSQMPWLERVRNECPRLLSCWVALLEPDLFFADGIQVFEYAPSLKTLAIYGLQPITALFLDVAGLTSFADTRDSIADFVLNEILGRVSLAASLTKLELHYFMVVGDFDSTKTHAISPTVCEFGTCSKLLMDAFTLPALETLRVEPPSLPWPRPFALHMDREALVGIRDLLTRSRCQNTLRHILIQSVHLMDDILSILGLSPALDSLRVVSNDWHSETDLVFQHLLLELRWVDSDGSLSCMPSLSLLAVTVESDDALHPITLTFLNDDFAYTLRARIPILPSHHFSLSIKVNGPHVAMPPLSNQA</sequence>
<dbReference type="AlphaFoldDB" id="A0A2H3B9A6"/>
<name>A0A2H3B9A6_9AGAR</name>
<gene>
    <name evidence="1" type="ORF">ARMSODRAFT_982904</name>
</gene>
<accession>A0A2H3B9A6</accession>
<dbReference type="PANTHER" id="PTHR38926">
    <property type="entry name" value="F-BOX DOMAIN CONTAINING PROTEIN, EXPRESSED"/>
    <property type="match status" value="1"/>
</dbReference>
<protein>
    <recommendedName>
        <fullName evidence="3">F-box domain-containing protein</fullName>
    </recommendedName>
</protein>